<feature type="compositionally biased region" description="Low complexity" evidence="1">
    <location>
        <begin position="101"/>
        <end position="111"/>
    </location>
</feature>
<sequence>MSIDAAAVSLLPSTVGRALPTRPQLIPVLPNMRFGPPPFTQDRPILTPMERSSSRADHIRAKHSMFVSPTIPGRRTSSSCSPGNGRWSCPNSSSPSREGRPTSSSSPNSRRCYARDCLRQRRRRVPGCLRVEQIPASLVRWEMPCSWRDPSDPGVWSVSA</sequence>
<protein>
    <submittedName>
        <fullName evidence="2">Uncharacterized protein</fullName>
    </submittedName>
</protein>
<name>A0A8D8LEN6_9HEMI</name>
<reference evidence="2" key="1">
    <citation type="submission" date="2021-05" db="EMBL/GenBank/DDBJ databases">
        <authorList>
            <person name="Alioto T."/>
            <person name="Alioto T."/>
            <person name="Gomez Garrido J."/>
        </authorList>
    </citation>
    <scope>NUCLEOTIDE SEQUENCE</scope>
</reference>
<accession>A0A8D8LEN6</accession>
<evidence type="ECO:0000313" key="2">
    <source>
        <dbReference type="EMBL" id="CAG6607706.1"/>
    </source>
</evidence>
<proteinExistence type="predicted"/>
<organism evidence="2">
    <name type="scientific">Cacopsylla melanoneura</name>
    <dbReference type="NCBI Taxonomy" id="428564"/>
    <lineage>
        <taxon>Eukaryota</taxon>
        <taxon>Metazoa</taxon>
        <taxon>Ecdysozoa</taxon>
        <taxon>Arthropoda</taxon>
        <taxon>Hexapoda</taxon>
        <taxon>Insecta</taxon>
        <taxon>Pterygota</taxon>
        <taxon>Neoptera</taxon>
        <taxon>Paraneoptera</taxon>
        <taxon>Hemiptera</taxon>
        <taxon>Sternorrhyncha</taxon>
        <taxon>Psylloidea</taxon>
        <taxon>Psyllidae</taxon>
        <taxon>Psyllinae</taxon>
        <taxon>Cacopsylla</taxon>
    </lineage>
</organism>
<dbReference type="EMBL" id="HBUF01008931">
    <property type="protein sequence ID" value="CAG6607706.1"/>
    <property type="molecule type" value="Transcribed_RNA"/>
</dbReference>
<evidence type="ECO:0000256" key="1">
    <source>
        <dbReference type="SAM" id="MobiDB-lite"/>
    </source>
</evidence>
<feature type="region of interest" description="Disordered" evidence="1">
    <location>
        <begin position="32"/>
        <end position="111"/>
    </location>
</feature>
<dbReference type="AlphaFoldDB" id="A0A8D8LEN6"/>